<sequence length="84" mass="10227">KFYKDRPIVWKLGNRDRGFLVHYHNLNEKTKNNILVFLRKRIKETASRQMRSENKSFRDLMKIIESKNFDLNIDDGVVKNREIF</sequence>
<evidence type="ECO:0000313" key="2">
    <source>
        <dbReference type="Proteomes" id="UP000236950"/>
    </source>
</evidence>
<dbReference type="RefSeq" id="WP_169999674.1">
    <property type="nucleotide sequence ID" value="NZ_JALY01000153.1"/>
</dbReference>
<dbReference type="AlphaFoldDB" id="A0A2S5EHF8"/>
<feature type="non-terminal residue" evidence="1">
    <location>
        <position position="1"/>
    </location>
</feature>
<reference evidence="1 2" key="1">
    <citation type="submission" date="2014-01" db="EMBL/GenBank/DDBJ databases">
        <title>Comparative genomics of Petrotoga.</title>
        <authorList>
            <person name="Chow K."/>
            <person name="Charchuk R."/>
            <person name="Nesbo C.L."/>
        </authorList>
    </citation>
    <scope>NUCLEOTIDE SEQUENCE [LARGE SCALE GENOMIC DNA]</scope>
    <source>
        <strain evidence="1 2">DSM 16923</strain>
    </source>
</reference>
<name>A0A2S5EHF8_9BACT</name>
<accession>A0A2S5EHF8</accession>
<dbReference type="EMBL" id="JALY01000153">
    <property type="protein sequence ID" value="POZ92419.1"/>
    <property type="molecule type" value="Genomic_DNA"/>
</dbReference>
<comment type="caution">
    <text evidence="1">The sequence shown here is derived from an EMBL/GenBank/DDBJ whole genome shotgun (WGS) entry which is preliminary data.</text>
</comment>
<protein>
    <submittedName>
        <fullName evidence="1">Uncharacterized protein</fullName>
    </submittedName>
</protein>
<evidence type="ECO:0000313" key="1">
    <source>
        <dbReference type="EMBL" id="POZ92419.1"/>
    </source>
</evidence>
<dbReference type="Proteomes" id="UP000236950">
    <property type="component" value="Unassembled WGS sequence"/>
</dbReference>
<keyword evidence="2" id="KW-1185">Reference proteome</keyword>
<gene>
    <name evidence="1" type="ORF">AA81_07445</name>
</gene>
<organism evidence="1 2">
    <name type="scientific">Petrotoga halophila DSM 16923</name>
    <dbReference type="NCBI Taxonomy" id="1122953"/>
    <lineage>
        <taxon>Bacteria</taxon>
        <taxon>Thermotogati</taxon>
        <taxon>Thermotogota</taxon>
        <taxon>Thermotogae</taxon>
        <taxon>Petrotogales</taxon>
        <taxon>Petrotogaceae</taxon>
        <taxon>Petrotoga</taxon>
    </lineage>
</organism>
<proteinExistence type="predicted"/>